<protein>
    <recommendedName>
        <fullName evidence="12">Multidrug ABC transporter substrate-binding protein</fullName>
    </recommendedName>
</protein>
<accession>A0A1G2KYT9</accession>
<feature type="domain" description="ABC3 transporter permease C-terminal" evidence="8">
    <location>
        <begin position="288"/>
        <end position="403"/>
    </location>
</feature>
<evidence type="ECO:0000259" key="8">
    <source>
        <dbReference type="Pfam" id="PF02687"/>
    </source>
</evidence>
<dbReference type="InterPro" id="IPR003838">
    <property type="entry name" value="ABC3_permease_C"/>
</dbReference>
<evidence type="ECO:0000313" key="11">
    <source>
        <dbReference type="Proteomes" id="UP000177982"/>
    </source>
</evidence>
<comment type="subcellular location">
    <subcellularLocation>
        <location evidence="1">Cell membrane</location>
        <topology evidence="1">Multi-pass membrane protein</topology>
    </subcellularLocation>
</comment>
<feature type="domain" description="MacB-like periplasmic core" evidence="9">
    <location>
        <begin position="21"/>
        <end position="246"/>
    </location>
</feature>
<feature type="transmembrane region" description="Helical" evidence="7">
    <location>
        <begin position="337"/>
        <end position="363"/>
    </location>
</feature>
<gene>
    <name evidence="10" type="ORF">A2934_02705</name>
</gene>
<comment type="caution">
    <text evidence="10">The sequence shown here is derived from an EMBL/GenBank/DDBJ whole genome shotgun (WGS) entry which is preliminary data.</text>
</comment>
<name>A0A1G2KYT9_9BACT</name>
<evidence type="ECO:0000256" key="3">
    <source>
        <dbReference type="ARBA" id="ARBA00022692"/>
    </source>
</evidence>
<evidence type="ECO:0000256" key="5">
    <source>
        <dbReference type="ARBA" id="ARBA00023136"/>
    </source>
</evidence>
<evidence type="ECO:0000259" key="9">
    <source>
        <dbReference type="Pfam" id="PF12704"/>
    </source>
</evidence>
<evidence type="ECO:0000256" key="6">
    <source>
        <dbReference type="ARBA" id="ARBA00038076"/>
    </source>
</evidence>
<dbReference type="InterPro" id="IPR025857">
    <property type="entry name" value="MacB_PCD"/>
</dbReference>
<evidence type="ECO:0000256" key="1">
    <source>
        <dbReference type="ARBA" id="ARBA00004651"/>
    </source>
</evidence>
<organism evidence="10 11">
    <name type="scientific">Candidatus Sungbacteria bacterium RIFCSPLOWO2_01_FULL_47_10</name>
    <dbReference type="NCBI Taxonomy" id="1802276"/>
    <lineage>
        <taxon>Bacteria</taxon>
        <taxon>Candidatus Sungiibacteriota</taxon>
    </lineage>
</organism>
<evidence type="ECO:0008006" key="12">
    <source>
        <dbReference type="Google" id="ProtNLM"/>
    </source>
</evidence>
<keyword evidence="3 7" id="KW-0812">Transmembrane</keyword>
<dbReference type="GO" id="GO:0022857">
    <property type="term" value="F:transmembrane transporter activity"/>
    <property type="evidence" value="ECO:0007669"/>
    <property type="project" value="TreeGrafter"/>
</dbReference>
<feature type="transmembrane region" description="Helical" evidence="7">
    <location>
        <begin position="21"/>
        <end position="42"/>
    </location>
</feature>
<sequence length="414" mass="44961">MKILRLCKNAYSNLFVHTSRSVLTILGIVIGVASIIVIVSIGSGAEELIAGEISSLGSDILWIEPGREPQGPLDFATTIFSKTLKERDVESLLKKTNAPEIVRIAPAVSVPGSVSYRGETYRPFVMGWSADFLSHVFKITPERGTFFTDIDIRNRARVAIIGSRVKDELFGQSDAIGENITIGGKSFRVIGVLPPKGQIFFFDIGELVLVPYSTAQTYLLGIDHYNEIWVQVRGADSVPRTVRDIELTLRERHGITDPEKNDFYILTQDNLLDQLGSILNILTIAISSIVAISLVVGGIGVMNIMLVSVMERTREIGLRKALGATESDIIAQFLTEAVLLAFVGGVLGVIAGIAISYGIAILFVSLTGASWTFSFPYSAALLGFGVSALVGLFFGLYPARKASLKDPIESLRYE</sequence>
<dbReference type="Pfam" id="PF12704">
    <property type="entry name" value="MacB_PCD"/>
    <property type="match status" value="1"/>
</dbReference>
<evidence type="ECO:0000313" key="10">
    <source>
        <dbReference type="EMBL" id="OHA04645.1"/>
    </source>
</evidence>
<feature type="transmembrane region" description="Helical" evidence="7">
    <location>
        <begin position="375"/>
        <end position="397"/>
    </location>
</feature>
<dbReference type="GO" id="GO:0005886">
    <property type="term" value="C:plasma membrane"/>
    <property type="evidence" value="ECO:0007669"/>
    <property type="project" value="UniProtKB-SubCell"/>
</dbReference>
<proteinExistence type="inferred from homology"/>
<evidence type="ECO:0000256" key="4">
    <source>
        <dbReference type="ARBA" id="ARBA00022989"/>
    </source>
</evidence>
<keyword evidence="2" id="KW-1003">Cell membrane</keyword>
<keyword evidence="5 7" id="KW-0472">Membrane</keyword>
<dbReference type="EMBL" id="MHQO01000072">
    <property type="protein sequence ID" value="OHA04645.1"/>
    <property type="molecule type" value="Genomic_DNA"/>
</dbReference>
<feature type="transmembrane region" description="Helical" evidence="7">
    <location>
        <begin position="281"/>
        <end position="310"/>
    </location>
</feature>
<dbReference type="Pfam" id="PF02687">
    <property type="entry name" value="FtsX"/>
    <property type="match status" value="1"/>
</dbReference>
<keyword evidence="4 7" id="KW-1133">Transmembrane helix</keyword>
<comment type="similarity">
    <text evidence="6">Belongs to the ABC-4 integral membrane protein family.</text>
</comment>
<evidence type="ECO:0000256" key="7">
    <source>
        <dbReference type="SAM" id="Phobius"/>
    </source>
</evidence>
<dbReference type="InterPro" id="IPR050250">
    <property type="entry name" value="Macrolide_Exporter_MacB"/>
</dbReference>
<dbReference type="AlphaFoldDB" id="A0A1G2KYT9"/>
<evidence type="ECO:0000256" key="2">
    <source>
        <dbReference type="ARBA" id="ARBA00022475"/>
    </source>
</evidence>
<dbReference type="Proteomes" id="UP000177982">
    <property type="component" value="Unassembled WGS sequence"/>
</dbReference>
<dbReference type="PANTHER" id="PTHR30572:SF4">
    <property type="entry name" value="ABC TRANSPORTER PERMEASE YTRF"/>
    <property type="match status" value="1"/>
</dbReference>
<reference evidence="10 11" key="1">
    <citation type="journal article" date="2016" name="Nat. Commun.">
        <title>Thousands of microbial genomes shed light on interconnected biogeochemical processes in an aquifer system.</title>
        <authorList>
            <person name="Anantharaman K."/>
            <person name="Brown C.T."/>
            <person name="Hug L.A."/>
            <person name="Sharon I."/>
            <person name="Castelle C.J."/>
            <person name="Probst A.J."/>
            <person name="Thomas B.C."/>
            <person name="Singh A."/>
            <person name="Wilkins M.J."/>
            <person name="Karaoz U."/>
            <person name="Brodie E.L."/>
            <person name="Williams K.H."/>
            <person name="Hubbard S.S."/>
            <person name="Banfield J.F."/>
        </authorList>
    </citation>
    <scope>NUCLEOTIDE SEQUENCE [LARGE SCALE GENOMIC DNA]</scope>
</reference>
<dbReference type="PANTHER" id="PTHR30572">
    <property type="entry name" value="MEMBRANE COMPONENT OF TRANSPORTER-RELATED"/>
    <property type="match status" value="1"/>
</dbReference>